<feature type="transmembrane region" description="Helical" evidence="5">
    <location>
        <begin position="150"/>
        <end position="172"/>
    </location>
</feature>
<feature type="domain" description="O-antigen ligase-related" evidence="6">
    <location>
        <begin position="226"/>
        <end position="391"/>
    </location>
</feature>
<feature type="transmembrane region" description="Helical" evidence="5">
    <location>
        <begin position="434"/>
        <end position="456"/>
    </location>
</feature>
<keyword evidence="2 5" id="KW-0812">Transmembrane</keyword>
<dbReference type="RefSeq" id="WP_265721776.1">
    <property type="nucleotide sequence ID" value="NZ_JAPIVK010000014.1"/>
</dbReference>
<dbReference type="GO" id="GO:0016874">
    <property type="term" value="F:ligase activity"/>
    <property type="evidence" value="ECO:0007669"/>
    <property type="project" value="UniProtKB-KW"/>
</dbReference>
<dbReference type="InterPro" id="IPR007016">
    <property type="entry name" value="O-antigen_ligase-rel_domated"/>
</dbReference>
<feature type="transmembrane region" description="Helical" evidence="5">
    <location>
        <begin position="407"/>
        <end position="428"/>
    </location>
</feature>
<evidence type="ECO:0000313" key="7">
    <source>
        <dbReference type="EMBL" id="MFD2309453.1"/>
    </source>
</evidence>
<protein>
    <submittedName>
        <fullName evidence="7">O-antigen ligase family protein</fullName>
    </submittedName>
</protein>
<proteinExistence type="predicted"/>
<feature type="transmembrane region" description="Helical" evidence="5">
    <location>
        <begin position="218"/>
        <end position="236"/>
    </location>
</feature>
<evidence type="ECO:0000256" key="2">
    <source>
        <dbReference type="ARBA" id="ARBA00022692"/>
    </source>
</evidence>
<evidence type="ECO:0000256" key="3">
    <source>
        <dbReference type="ARBA" id="ARBA00022989"/>
    </source>
</evidence>
<name>A0ABW5EB01_9GAMM</name>
<evidence type="ECO:0000256" key="1">
    <source>
        <dbReference type="ARBA" id="ARBA00004141"/>
    </source>
</evidence>
<gene>
    <name evidence="7" type="ORF">ACFSKX_03400</name>
</gene>
<feature type="transmembrane region" description="Helical" evidence="5">
    <location>
        <begin position="271"/>
        <end position="291"/>
    </location>
</feature>
<dbReference type="PANTHER" id="PTHR37422">
    <property type="entry name" value="TEICHURONIC ACID BIOSYNTHESIS PROTEIN TUAE"/>
    <property type="match status" value="1"/>
</dbReference>
<dbReference type="Proteomes" id="UP001597425">
    <property type="component" value="Unassembled WGS sequence"/>
</dbReference>
<evidence type="ECO:0000259" key="6">
    <source>
        <dbReference type="Pfam" id="PF04932"/>
    </source>
</evidence>
<organism evidence="7 8">
    <name type="scientific">Microbulbifer halophilus</name>
    <dbReference type="NCBI Taxonomy" id="453963"/>
    <lineage>
        <taxon>Bacteria</taxon>
        <taxon>Pseudomonadati</taxon>
        <taxon>Pseudomonadota</taxon>
        <taxon>Gammaproteobacteria</taxon>
        <taxon>Cellvibrionales</taxon>
        <taxon>Microbulbiferaceae</taxon>
        <taxon>Microbulbifer</taxon>
    </lineage>
</organism>
<reference evidence="8" key="1">
    <citation type="journal article" date="2019" name="Int. J. Syst. Evol. Microbiol.">
        <title>The Global Catalogue of Microorganisms (GCM) 10K type strain sequencing project: providing services to taxonomists for standard genome sequencing and annotation.</title>
        <authorList>
            <consortium name="The Broad Institute Genomics Platform"/>
            <consortium name="The Broad Institute Genome Sequencing Center for Infectious Disease"/>
            <person name="Wu L."/>
            <person name="Ma J."/>
        </authorList>
    </citation>
    <scope>NUCLEOTIDE SEQUENCE [LARGE SCALE GENOMIC DNA]</scope>
    <source>
        <strain evidence="8">KCTC 12848</strain>
    </source>
</reference>
<keyword evidence="8" id="KW-1185">Reference proteome</keyword>
<feature type="transmembrane region" description="Helical" evidence="5">
    <location>
        <begin position="242"/>
        <end position="259"/>
    </location>
</feature>
<comment type="subcellular location">
    <subcellularLocation>
        <location evidence="1">Membrane</location>
        <topology evidence="1">Multi-pass membrane protein</topology>
    </subcellularLocation>
</comment>
<dbReference type="PANTHER" id="PTHR37422:SF13">
    <property type="entry name" value="LIPOPOLYSACCHARIDE BIOSYNTHESIS PROTEIN PA4999-RELATED"/>
    <property type="match status" value="1"/>
</dbReference>
<dbReference type="EMBL" id="JBHUJD010000003">
    <property type="protein sequence ID" value="MFD2309453.1"/>
    <property type="molecule type" value="Genomic_DNA"/>
</dbReference>
<feature type="transmembrane region" description="Helical" evidence="5">
    <location>
        <begin position="192"/>
        <end position="211"/>
    </location>
</feature>
<feature type="transmembrane region" description="Helical" evidence="5">
    <location>
        <begin position="94"/>
        <end position="114"/>
    </location>
</feature>
<keyword evidence="7" id="KW-0436">Ligase</keyword>
<sequence length="469" mass="51199">MSSTPDSLHTADSAGSLPQFLRRGLPLWQSNALVQSRSWLQLCAAVALLIYAFFGISLETVPEKAAMLANLLGLVMLAVYGGPVNGFSLRRSAIVWLAVAAIVMALISWSASWLMIPEWAEPSFKVHRVTIWFAMIPVAVILGGRQRNVYLFWGCALLGLLLTPWISGSGVAEWQRGFAGERIDFGLHNAQHAAMLFATAALGISAFIPHFLGRGRRLLGLASLVLLAVCIAAVVATQTRGVWAGFIAGALTVAAIWVMELRKLYRRRRRSIFAGAITIAAGILAIGYLALGDIVSQRLAAEHEALQLLQQGQMEKIPDTTSAGVRLHTWREALNWIAEHPLVGWGGNGRSLIFDHSTNLSESIKQNFGHLHNSYLDLLANYGLLGLIVLVALVYWLVSRCLRSYRAGYISTGSFTFCLSFTVFFAVINVFESYLFYDSGHLVMALVGGGILTRIWMSRRAAANPQDAG</sequence>
<comment type="caution">
    <text evidence="7">The sequence shown here is derived from an EMBL/GenBank/DDBJ whole genome shotgun (WGS) entry which is preliminary data.</text>
</comment>
<evidence type="ECO:0000313" key="8">
    <source>
        <dbReference type="Proteomes" id="UP001597425"/>
    </source>
</evidence>
<dbReference type="InterPro" id="IPR051533">
    <property type="entry name" value="WaaL-like"/>
</dbReference>
<accession>A0ABW5EB01</accession>
<feature type="transmembrane region" description="Helical" evidence="5">
    <location>
        <begin position="126"/>
        <end position="143"/>
    </location>
</feature>
<feature type="transmembrane region" description="Helical" evidence="5">
    <location>
        <begin position="39"/>
        <end position="58"/>
    </location>
</feature>
<keyword evidence="4 5" id="KW-0472">Membrane</keyword>
<feature type="transmembrane region" description="Helical" evidence="5">
    <location>
        <begin position="64"/>
        <end position="82"/>
    </location>
</feature>
<evidence type="ECO:0000256" key="5">
    <source>
        <dbReference type="SAM" id="Phobius"/>
    </source>
</evidence>
<dbReference type="Pfam" id="PF04932">
    <property type="entry name" value="Wzy_C"/>
    <property type="match status" value="1"/>
</dbReference>
<evidence type="ECO:0000256" key="4">
    <source>
        <dbReference type="ARBA" id="ARBA00023136"/>
    </source>
</evidence>
<keyword evidence="3 5" id="KW-1133">Transmembrane helix</keyword>
<feature type="transmembrane region" description="Helical" evidence="5">
    <location>
        <begin position="379"/>
        <end position="398"/>
    </location>
</feature>